<keyword evidence="3" id="KW-1185">Reference proteome</keyword>
<dbReference type="EMBL" id="LWDE02001510">
    <property type="protein sequence ID" value="KAE8240172.1"/>
    <property type="molecule type" value="Genomic_DNA"/>
</dbReference>
<name>A0A8X7MLB4_9BASI</name>
<feature type="region of interest" description="Disordered" evidence="1">
    <location>
        <begin position="38"/>
        <end position="76"/>
    </location>
</feature>
<reference evidence="2" key="1">
    <citation type="submission" date="2016-04" db="EMBL/GenBank/DDBJ databases">
        <authorList>
            <person name="Nguyen H.D."/>
            <person name="Samba Siva P."/>
            <person name="Cullis J."/>
            <person name="Levesque C.A."/>
            <person name="Hambleton S."/>
        </authorList>
    </citation>
    <scope>NUCLEOTIDE SEQUENCE</scope>
    <source>
        <strain evidence="2">DAOMC 236426</strain>
    </source>
</reference>
<dbReference type="AlphaFoldDB" id="A0A8X7MLB4"/>
<comment type="caution">
    <text evidence="2">The sequence shown here is derived from an EMBL/GenBank/DDBJ whole genome shotgun (WGS) entry which is preliminary data.</text>
</comment>
<evidence type="ECO:0000313" key="2">
    <source>
        <dbReference type="EMBL" id="KAE8240172.1"/>
    </source>
</evidence>
<gene>
    <name evidence="2" type="ORF">A4X06_0g7878</name>
</gene>
<reference evidence="2" key="2">
    <citation type="journal article" date="2019" name="IMA Fungus">
        <title>Genome sequencing and comparison of five Tilletia species to identify candidate genes for the detection of regulated species infecting wheat.</title>
        <authorList>
            <person name="Nguyen H.D.T."/>
            <person name="Sultana T."/>
            <person name="Kesanakurti P."/>
            <person name="Hambleton S."/>
        </authorList>
    </citation>
    <scope>NUCLEOTIDE SEQUENCE</scope>
    <source>
        <strain evidence="2">DAOMC 236426</strain>
    </source>
</reference>
<proteinExistence type="predicted"/>
<organism evidence="2 3">
    <name type="scientific">Tilletia controversa</name>
    <name type="common">dwarf bunt fungus</name>
    <dbReference type="NCBI Taxonomy" id="13291"/>
    <lineage>
        <taxon>Eukaryota</taxon>
        <taxon>Fungi</taxon>
        <taxon>Dikarya</taxon>
        <taxon>Basidiomycota</taxon>
        <taxon>Ustilaginomycotina</taxon>
        <taxon>Exobasidiomycetes</taxon>
        <taxon>Tilletiales</taxon>
        <taxon>Tilletiaceae</taxon>
        <taxon>Tilletia</taxon>
    </lineage>
</organism>
<accession>A0A8X7MLB4</accession>
<evidence type="ECO:0000256" key="1">
    <source>
        <dbReference type="SAM" id="MobiDB-lite"/>
    </source>
</evidence>
<protein>
    <submittedName>
        <fullName evidence="2">Uncharacterized protein</fullName>
    </submittedName>
</protein>
<feature type="region of interest" description="Disordered" evidence="1">
    <location>
        <begin position="305"/>
        <end position="325"/>
    </location>
</feature>
<dbReference type="Proteomes" id="UP000077684">
    <property type="component" value="Unassembled WGS sequence"/>
</dbReference>
<sequence length="325" mass="35608">MVAPHSSSVIRTGDGYLALQQEQRAESASALALPHLRSASSSPAHIKDEVGIPSGLTASADKGNHSPSAPGAERSTSMGLDALEQAQSDAECALLLLCLQDQRPDLGAIQAPAVLDATLRASWRSVEWKEQGSIEDGYLLALDRYRSHLKCRKRRPEQDALPHVPFSLLNAEIRSAQTLLAHVRAGDRRAELELATAVQSWSWRIDTFGNSSSAAKRSNRRTPAVDVGCCLTIIQPRTQPYSARTTSMRPLGAMVVPMESCFWTFRRPIPAVSAIRPRSAEWPPSSSTRRHYYWRRNFSPQYDFPDRPATLASSPGPTTTPSCPV</sequence>
<feature type="compositionally biased region" description="Low complexity" evidence="1">
    <location>
        <begin position="313"/>
        <end position="325"/>
    </location>
</feature>
<evidence type="ECO:0000313" key="3">
    <source>
        <dbReference type="Proteomes" id="UP000077684"/>
    </source>
</evidence>